<gene>
    <name evidence="2" type="ORF">FB45DRAFT_920108</name>
</gene>
<dbReference type="EMBL" id="JARKIF010000011">
    <property type="protein sequence ID" value="KAJ7626800.1"/>
    <property type="molecule type" value="Genomic_DNA"/>
</dbReference>
<reference evidence="2" key="1">
    <citation type="submission" date="2023-03" db="EMBL/GenBank/DDBJ databases">
        <title>Massive genome expansion in bonnet fungi (Mycena s.s.) driven by repeated elements and novel gene families across ecological guilds.</title>
        <authorList>
            <consortium name="Lawrence Berkeley National Laboratory"/>
            <person name="Harder C.B."/>
            <person name="Miyauchi S."/>
            <person name="Viragh M."/>
            <person name="Kuo A."/>
            <person name="Thoen E."/>
            <person name="Andreopoulos B."/>
            <person name="Lu D."/>
            <person name="Skrede I."/>
            <person name="Drula E."/>
            <person name="Henrissat B."/>
            <person name="Morin E."/>
            <person name="Kohler A."/>
            <person name="Barry K."/>
            <person name="LaButti K."/>
            <person name="Morin E."/>
            <person name="Salamov A."/>
            <person name="Lipzen A."/>
            <person name="Mereny Z."/>
            <person name="Hegedus B."/>
            <person name="Baldrian P."/>
            <person name="Stursova M."/>
            <person name="Weitz H."/>
            <person name="Taylor A."/>
            <person name="Grigoriev I.V."/>
            <person name="Nagy L.G."/>
            <person name="Martin F."/>
            <person name="Kauserud H."/>
        </authorList>
    </citation>
    <scope>NUCLEOTIDE SEQUENCE</scope>
    <source>
        <strain evidence="2">9284</strain>
    </source>
</reference>
<protein>
    <submittedName>
        <fullName evidence="2">Uncharacterized protein</fullName>
    </submittedName>
</protein>
<comment type="caution">
    <text evidence="2">The sequence shown here is derived from an EMBL/GenBank/DDBJ whole genome shotgun (WGS) entry which is preliminary data.</text>
</comment>
<evidence type="ECO:0000313" key="2">
    <source>
        <dbReference type="EMBL" id="KAJ7626800.1"/>
    </source>
</evidence>
<evidence type="ECO:0000256" key="1">
    <source>
        <dbReference type="SAM" id="MobiDB-lite"/>
    </source>
</evidence>
<feature type="compositionally biased region" description="Low complexity" evidence="1">
    <location>
        <begin position="92"/>
        <end position="106"/>
    </location>
</feature>
<name>A0AAD7BP99_9AGAR</name>
<keyword evidence="3" id="KW-1185">Reference proteome</keyword>
<feature type="compositionally biased region" description="Polar residues" evidence="1">
    <location>
        <begin position="107"/>
        <end position="125"/>
    </location>
</feature>
<feature type="region of interest" description="Disordered" evidence="1">
    <location>
        <begin position="76"/>
        <end position="160"/>
    </location>
</feature>
<dbReference type="AlphaFoldDB" id="A0AAD7BP99"/>
<dbReference type="Proteomes" id="UP001221142">
    <property type="component" value="Unassembled WGS sequence"/>
</dbReference>
<accession>A0AAD7BP99</accession>
<organism evidence="2 3">
    <name type="scientific">Roridomyces roridus</name>
    <dbReference type="NCBI Taxonomy" id="1738132"/>
    <lineage>
        <taxon>Eukaryota</taxon>
        <taxon>Fungi</taxon>
        <taxon>Dikarya</taxon>
        <taxon>Basidiomycota</taxon>
        <taxon>Agaricomycotina</taxon>
        <taxon>Agaricomycetes</taxon>
        <taxon>Agaricomycetidae</taxon>
        <taxon>Agaricales</taxon>
        <taxon>Marasmiineae</taxon>
        <taxon>Mycenaceae</taxon>
        <taxon>Roridomyces</taxon>
    </lineage>
</organism>
<proteinExistence type="predicted"/>
<sequence length="228" mass="25316">MLTSSSHPDVAHLLPTEHWFRNKCGRGCGHIFEVVGPDDVLTKISKQVNEHWYECPRRLPRANSAVVTRGRLPISGLIHDSTPFDDEPTQRSWSSPSPSSSSSSTSARTLFSPVSASSSITGLSTPSPPPNAYAGLPWASPPPPNARRGGPSKKSARSEAERRLSLEADIWIVPGTVEPHAVVCRNCARRIKLDRRSRFYPGLWTKHRDRCCEGLCRMVTMTMTQRQY</sequence>
<evidence type="ECO:0000313" key="3">
    <source>
        <dbReference type="Proteomes" id="UP001221142"/>
    </source>
</evidence>